<dbReference type="EMBL" id="FTOT01000001">
    <property type="protein sequence ID" value="SIS52910.1"/>
    <property type="molecule type" value="Genomic_DNA"/>
</dbReference>
<keyword evidence="1" id="KW-0472">Membrane</keyword>
<evidence type="ECO:0000256" key="1">
    <source>
        <dbReference type="SAM" id="Phobius"/>
    </source>
</evidence>
<protein>
    <submittedName>
        <fullName evidence="2">Uncharacterized protein</fullName>
    </submittedName>
</protein>
<feature type="transmembrane region" description="Helical" evidence="1">
    <location>
        <begin position="6"/>
        <end position="22"/>
    </location>
</feature>
<reference evidence="2 3" key="1">
    <citation type="submission" date="2017-01" db="EMBL/GenBank/DDBJ databases">
        <authorList>
            <person name="Mah S.A."/>
            <person name="Swanson W.J."/>
            <person name="Moy G.W."/>
            <person name="Vacquier V.D."/>
        </authorList>
    </citation>
    <scope>NUCLEOTIDE SEQUENCE [LARGE SCALE GENOMIC DNA]</scope>
    <source>
        <strain evidence="2 3">DSM 26375</strain>
    </source>
</reference>
<sequence>MTFEFLAILIAGIAGAGIGLMLRKLTARRAPKWLVPALAGVGMLTASIWSEYSWFPRLQAGIPPGVVLAQTGKGTSPLRPWTYAAPLVTEAWLVDTRKAMRNPGAPDLVLAPVWRFARWQKDREILVMFDCANARRVDLTEGVTFSDTGVLAGGTWVPLAADDPVLAAACHGG</sequence>
<dbReference type="Proteomes" id="UP000186141">
    <property type="component" value="Unassembled WGS sequence"/>
</dbReference>
<evidence type="ECO:0000313" key="2">
    <source>
        <dbReference type="EMBL" id="SIS52910.1"/>
    </source>
</evidence>
<proteinExistence type="predicted"/>
<feature type="transmembrane region" description="Helical" evidence="1">
    <location>
        <begin position="34"/>
        <end position="55"/>
    </location>
</feature>
<keyword evidence="1" id="KW-1133">Transmembrane helix</keyword>
<gene>
    <name evidence="2" type="ORF">SAMN05421774_10157</name>
</gene>
<dbReference type="AlphaFoldDB" id="A0A1N7JUA1"/>
<dbReference type="STRING" id="1086013.SAMN05421774_10157"/>
<organism evidence="2 3">
    <name type="scientific">Gemmobacter megaterium</name>
    <dbReference type="NCBI Taxonomy" id="1086013"/>
    <lineage>
        <taxon>Bacteria</taxon>
        <taxon>Pseudomonadati</taxon>
        <taxon>Pseudomonadota</taxon>
        <taxon>Alphaproteobacteria</taxon>
        <taxon>Rhodobacterales</taxon>
        <taxon>Paracoccaceae</taxon>
        <taxon>Gemmobacter</taxon>
    </lineage>
</organism>
<dbReference type="RefSeq" id="WP_076527575.1">
    <property type="nucleotide sequence ID" value="NZ_BMEH01000001.1"/>
</dbReference>
<keyword evidence="1" id="KW-0812">Transmembrane</keyword>
<name>A0A1N7JUA1_9RHOB</name>
<evidence type="ECO:0000313" key="3">
    <source>
        <dbReference type="Proteomes" id="UP000186141"/>
    </source>
</evidence>
<keyword evidence="3" id="KW-1185">Reference proteome</keyword>
<accession>A0A1N7JUA1</accession>
<dbReference type="OrthoDB" id="8601734at2"/>